<feature type="chain" id="PRO_5035899011" evidence="1">
    <location>
        <begin position="20"/>
        <end position="129"/>
    </location>
</feature>
<dbReference type="AlphaFoldDB" id="A0A8S1PF84"/>
<reference evidence="2" key="1">
    <citation type="submission" date="2021-01" db="EMBL/GenBank/DDBJ databases">
        <authorList>
            <consortium name="Genoscope - CEA"/>
            <person name="William W."/>
        </authorList>
    </citation>
    <scope>NUCLEOTIDE SEQUENCE</scope>
</reference>
<protein>
    <submittedName>
        <fullName evidence="2">Uncharacterized protein</fullName>
    </submittedName>
</protein>
<sequence length="129" mass="15277">MRVTILILATLTISTIVQDDEVFIQQLAEKIKENFEQLSQLDIEFQTIKQAKLNQIAVLQSAISDQKGECYNREQDVEAKQTEIDLANDYINWMIFNWRVIMIELVYFQIMFVKKIIIFCMSLRVQECY</sequence>
<keyword evidence="1" id="KW-0732">Signal</keyword>
<keyword evidence="3" id="KW-1185">Reference proteome</keyword>
<feature type="signal peptide" evidence="1">
    <location>
        <begin position="1"/>
        <end position="19"/>
    </location>
</feature>
<evidence type="ECO:0000256" key="1">
    <source>
        <dbReference type="SAM" id="SignalP"/>
    </source>
</evidence>
<accession>A0A8S1PF84</accession>
<comment type="caution">
    <text evidence="2">The sequence shown here is derived from an EMBL/GenBank/DDBJ whole genome shotgun (WGS) entry which is preliminary data.</text>
</comment>
<proteinExistence type="predicted"/>
<dbReference type="Proteomes" id="UP000688137">
    <property type="component" value="Unassembled WGS sequence"/>
</dbReference>
<name>A0A8S1PF84_PARPR</name>
<organism evidence="2 3">
    <name type="scientific">Paramecium primaurelia</name>
    <dbReference type="NCBI Taxonomy" id="5886"/>
    <lineage>
        <taxon>Eukaryota</taxon>
        <taxon>Sar</taxon>
        <taxon>Alveolata</taxon>
        <taxon>Ciliophora</taxon>
        <taxon>Intramacronucleata</taxon>
        <taxon>Oligohymenophorea</taxon>
        <taxon>Peniculida</taxon>
        <taxon>Parameciidae</taxon>
        <taxon>Paramecium</taxon>
    </lineage>
</organism>
<dbReference type="EMBL" id="CAJJDM010000117">
    <property type="protein sequence ID" value="CAD8101118.1"/>
    <property type="molecule type" value="Genomic_DNA"/>
</dbReference>
<gene>
    <name evidence="2" type="ORF">PPRIM_AZ9-3.1.T1140118</name>
</gene>
<evidence type="ECO:0000313" key="3">
    <source>
        <dbReference type="Proteomes" id="UP000688137"/>
    </source>
</evidence>
<evidence type="ECO:0000313" key="2">
    <source>
        <dbReference type="EMBL" id="CAD8101118.1"/>
    </source>
</evidence>